<organism evidence="1 2">
    <name type="scientific">Thalassoglobus neptunius</name>
    <dbReference type="NCBI Taxonomy" id="1938619"/>
    <lineage>
        <taxon>Bacteria</taxon>
        <taxon>Pseudomonadati</taxon>
        <taxon>Planctomycetota</taxon>
        <taxon>Planctomycetia</taxon>
        <taxon>Planctomycetales</taxon>
        <taxon>Planctomycetaceae</taxon>
        <taxon>Thalassoglobus</taxon>
    </lineage>
</organism>
<dbReference type="EMBL" id="SIHI01000101">
    <property type="protein sequence ID" value="TWT30539.1"/>
    <property type="molecule type" value="Genomic_DNA"/>
</dbReference>
<accession>A0A5C5UXJ1</accession>
<sequence>MLTGQMRRQEAASCRVRFQMVTSCNSVTSERGLSGQELNLDESYQNNPKSLAATSNDAGSTLRITLLMQFVSYQRLTGLRWCFGREPAKSVVFCSRLKCPRSLNQAYESWG</sequence>
<keyword evidence="2" id="KW-1185">Reference proteome</keyword>
<gene>
    <name evidence="1" type="ORF">KOR42_54370</name>
</gene>
<name>A0A5C5UXJ1_9PLAN</name>
<proteinExistence type="predicted"/>
<reference evidence="1 2" key="1">
    <citation type="submission" date="2019-02" db="EMBL/GenBank/DDBJ databases">
        <title>Deep-cultivation of Planctomycetes and their phenomic and genomic characterization uncovers novel biology.</title>
        <authorList>
            <person name="Wiegand S."/>
            <person name="Jogler M."/>
            <person name="Boedeker C."/>
            <person name="Pinto D."/>
            <person name="Vollmers J."/>
            <person name="Rivas-Marin E."/>
            <person name="Kohn T."/>
            <person name="Peeters S.H."/>
            <person name="Heuer A."/>
            <person name="Rast P."/>
            <person name="Oberbeckmann S."/>
            <person name="Bunk B."/>
            <person name="Jeske O."/>
            <person name="Meyerdierks A."/>
            <person name="Storesund J.E."/>
            <person name="Kallscheuer N."/>
            <person name="Luecker S."/>
            <person name="Lage O.M."/>
            <person name="Pohl T."/>
            <person name="Merkel B.J."/>
            <person name="Hornburger P."/>
            <person name="Mueller R.-W."/>
            <person name="Bruemmer F."/>
            <person name="Labrenz M."/>
            <person name="Spormann A.M."/>
            <person name="Op Den Camp H."/>
            <person name="Overmann J."/>
            <person name="Amann R."/>
            <person name="Jetten M.S.M."/>
            <person name="Mascher T."/>
            <person name="Medema M.H."/>
            <person name="Devos D.P."/>
            <person name="Kaster A.-K."/>
            <person name="Ovreas L."/>
            <person name="Rohde M."/>
            <person name="Galperin M.Y."/>
            <person name="Jogler C."/>
        </authorList>
    </citation>
    <scope>NUCLEOTIDE SEQUENCE [LARGE SCALE GENOMIC DNA]</scope>
    <source>
        <strain evidence="1 2">KOR42</strain>
    </source>
</reference>
<comment type="caution">
    <text evidence="1">The sequence shown here is derived from an EMBL/GenBank/DDBJ whole genome shotgun (WGS) entry which is preliminary data.</text>
</comment>
<evidence type="ECO:0000313" key="1">
    <source>
        <dbReference type="EMBL" id="TWT30539.1"/>
    </source>
</evidence>
<dbReference type="Proteomes" id="UP000317243">
    <property type="component" value="Unassembled WGS sequence"/>
</dbReference>
<dbReference type="AlphaFoldDB" id="A0A5C5UXJ1"/>
<protein>
    <submittedName>
        <fullName evidence="1">Uncharacterized protein</fullName>
    </submittedName>
</protein>
<evidence type="ECO:0000313" key="2">
    <source>
        <dbReference type="Proteomes" id="UP000317243"/>
    </source>
</evidence>